<dbReference type="InterPro" id="IPR002347">
    <property type="entry name" value="SDR_fam"/>
</dbReference>
<dbReference type="PANTHER" id="PTHR43976:SF16">
    <property type="entry name" value="SHORT-CHAIN DEHYDROGENASE_REDUCTASE FAMILY PROTEIN"/>
    <property type="match status" value="1"/>
</dbReference>
<dbReference type="RefSeq" id="WP_212962399.1">
    <property type="nucleotide sequence ID" value="NZ_BOQT01000003.1"/>
</dbReference>
<dbReference type="InterPro" id="IPR051911">
    <property type="entry name" value="SDR_oxidoreductase"/>
</dbReference>
<dbReference type="InterPro" id="IPR020904">
    <property type="entry name" value="Sc_DH/Rdtase_CS"/>
</dbReference>
<proteinExistence type="inferred from homology"/>
<dbReference type="PRINTS" id="PR00081">
    <property type="entry name" value="GDHRDH"/>
</dbReference>
<dbReference type="SUPFAM" id="SSF51735">
    <property type="entry name" value="NAD(P)-binding Rossmann-fold domains"/>
    <property type="match status" value="1"/>
</dbReference>
<protein>
    <submittedName>
        <fullName evidence="4">Short-chain dehydrogenase/reductase</fullName>
    </submittedName>
</protein>
<accession>A0ABQ4K553</accession>
<sequence>MQDQTVLITGSSNGFGLLTAVELAKRGFTVIASMRDLDRSADLRRLSKKYHIGDRMIYIQLDVASQTSVSNFTDRLRDLPPIDILVNNAGFALGGFCEETSLIEYKEQFETNFFGAVSVTQAVLPYMRERKRGKIINMSSISGKMGFPGLSPYVASKYALEGWTECLRLEVKTFGIDVALIEPGSYKTSIWSTGKKIAANSTLGSSPYSPYLKAIENQLEKGKSKYGDPRDVALLIADLCMQTELQALRNPIGRGVKTALNLKNIIPWKLWEKAFFHKLKIKK</sequence>
<comment type="similarity">
    <text evidence="1 3">Belongs to the short-chain dehydrogenases/reductases (SDR) family.</text>
</comment>
<dbReference type="PANTHER" id="PTHR43976">
    <property type="entry name" value="SHORT CHAIN DEHYDROGENASE"/>
    <property type="match status" value="1"/>
</dbReference>
<reference evidence="4 5" key="1">
    <citation type="submission" date="2021-03" db="EMBL/GenBank/DDBJ databases">
        <title>Antimicrobial resistance genes in bacteria isolated from Japanese honey, and their potential for conferring macrolide and lincosamide resistance in the American foulbrood pathogen Paenibacillus larvae.</title>
        <authorList>
            <person name="Okamoto M."/>
            <person name="Kumagai M."/>
            <person name="Kanamori H."/>
            <person name="Takamatsu D."/>
        </authorList>
    </citation>
    <scope>NUCLEOTIDE SEQUENCE [LARGE SCALE GENOMIC DNA]</scope>
    <source>
        <strain evidence="4 5">J1TS3</strain>
    </source>
</reference>
<evidence type="ECO:0000256" key="2">
    <source>
        <dbReference type="ARBA" id="ARBA00023002"/>
    </source>
</evidence>
<dbReference type="EMBL" id="BOQT01000003">
    <property type="protein sequence ID" value="GIN20150.1"/>
    <property type="molecule type" value="Genomic_DNA"/>
</dbReference>
<dbReference type="CDD" id="cd05374">
    <property type="entry name" value="17beta-HSD-like_SDR_c"/>
    <property type="match status" value="1"/>
</dbReference>
<gene>
    <name evidence="4" type="primary">ydfG_2</name>
    <name evidence="4" type="ORF">J1TS3_12840</name>
</gene>
<dbReference type="NCBIfam" id="NF005372">
    <property type="entry name" value="PRK06914.1"/>
    <property type="match status" value="1"/>
</dbReference>
<evidence type="ECO:0000256" key="3">
    <source>
        <dbReference type="RuleBase" id="RU000363"/>
    </source>
</evidence>
<name>A0ABQ4K553_9BACI</name>
<organism evidence="4 5">
    <name type="scientific">Siminovitchia fordii</name>
    <dbReference type="NCBI Taxonomy" id="254759"/>
    <lineage>
        <taxon>Bacteria</taxon>
        <taxon>Bacillati</taxon>
        <taxon>Bacillota</taxon>
        <taxon>Bacilli</taxon>
        <taxon>Bacillales</taxon>
        <taxon>Bacillaceae</taxon>
        <taxon>Siminovitchia</taxon>
    </lineage>
</organism>
<dbReference type="InterPro" id="IPR036291">
    <property type="entry name" value="NAD(P)-bd_dom_sf"/>
</dbReference>
<evidence type="ECO:0000313" key="5">
    <source>
        <dbReference type="Proteomes" id="UP000680279"/>
    </source>
</evidence>
<dbReference type="Proteomes" id="UP000680279">
    <property type="component" value="Unassembled WGS sequence"/>
</dbReference>
<evidence type="ECO:0000313" key="4">
    <source>
        <dbReference type="EMBL" id="GIN20150.1"/>
    </source>
</evidence>
<dbReference type="Gene3D" id="3.40.50.720">
    <property type="entry name" value="NAD(P)-binding Rossmann-like Domain"/>
    <property type="match status" value="1"/>
</dbReference>
<comment type="caution">
    <text evidence="4">The sequence shown here is derived from an EMBL/GenBank/DDBJ whole genome shotgun (WGS) entry which is preliminary data.</text>
</comment>
<dbReference type="PROSITE" id="PS00061">
    <property type="entry name" value="ADH_SHORT"/>
    <property type="match status" value="1"/>
</dbReference>
<keyword evidence="5" id="KW-1185">Reference proteome</keyword>
<dbReference type="Pfam" id="PF00106">
    <property type="entry name" value="adh_short"/>
    <property type="match status" value="1"/>
</dbReference>
<dbReference type="PRINTS" id="PR00080">
    <property type="entry name" value="SDRFAMILY"/>
</dbReference>
<keyword evidence="2" id="KW-0560">Oxidoreductase</keyword>
<evidence type="ECO:0000256" key="1">
    <source>
        <dbReference type="ARBA" id="ARBA00006484"/>
    </source>
</evidence>